<dbReference type="Gene3D" id="3.10.129.10">
    <property type="entry name" value="Hotdog Thioesterase"/>
    <property type="match status" value="1"/>
</dbReference>
<dbReference type="Proteomes" id="UP000199202">
    <property type="component" value="Unassembled WGS sequence"/>
</dbReference>
<protein>
    <submittedName>
        <fullName evidence="1">Acyl-CoA thioester hydrolase</fullName>
    </submittedName>
</protein>
<accession>A0A1G8INK4</accession>
<dbReference type="CDD" id="cd00586">
    <property type="entry name" value="4HBT"/>
    <property type="match status" value="1"/>
</dbReference>
<dbReference type="PANTHER" id="PTHR31793">
    <property type="entry name" value="4-HYDROXYBENZOYL-COA THIOESTERASE FAMILY MEMBER"/>
    <property type="match status" value="1"/>
</dbReference>
<dbReference type="RefSeq" id="WP_090930984.1">
    <property type="nucleotide sequence ID" value="NZ_FNDJ01000004.1"/>
</dbReference>
<name>A0A1G8INK4_9ACTN</name>
<sequence>MSTEPFTVRLRVPVYEIDPQLHLNGSAYMRFADESRHACVRAAGVSVEGLLGDGLGPVNLETLIRYHHELRLGDEVDVSCVWTWGTGKTYRVEHVFRRMDGEPAAEVNYVSGVIDLRARRLVPDPAQVWLSRAERPELLGLPTAEPVSSG</sequence>
<dbReference type="PANTHER" id="PTHR31793:SF24">
    <property type="entry name" value="LONG-CHAIN ACYL-COA THIOESTERASE FADM"/>
    <property type="match status" value="1"/>
</dbReference>
<dbReference type="STRING" id="633440.SAMN05421869_104544"/>
<gene>
    <name evidence="1" type="ORF">SAMN05421869_104544</name>
</gene>
<dbReference type="AlphaFoldDB" id="A0A1G8INK4"/>
<dbReference type="InterPro" id="IPR029069">
    <property type="entry name" value="HotDog_dom_sf"/>
</dbReference>
<reference evidence="1 2" key="1">
    <citation type="submission" date="2016-10" db="EMBL/GenBank/DDBJ databases">
        <authorList>
            <person name="de Groot N.N."/>
        </authorList>
    </citation>
    <scope>NUCLEOTIDE SEQUENCE [LARGE SCALE GENOMIC DNA]</scope>
    <source>
        <strain evidence="1 2">CGMCC 4.6533</strain>
    </source>
</reference>
<dbReference type="OrthoDB" id="3683044at2"/>
<organism evidence="1 2">
    <name type="scientific">Nonomuraea jiangxiensis</name>
    <dbReference type="NCBI Taxonomy" id="633440"/>
    <lineage>
        <taxon>Bacteria</taxon>
        <taxon>Bacillati</taxon>
        <taxon>Actinomycetota</taxon>
        <taxon>Actinomycetes</taxon>
        <taxon>Streptosporangiales</taxon>
        <taxon>Streptosporangiaceae</taxon>
        <taxon>Nonomuraea</taxon>
    </lineage>
</organism>
<evidence type="ECO:0000313" key="1">
    <source>
        <dbReference type="EMBL" id="SDI20371.1"/>
    </source>
</evidence>
<dbReference type="Pfam" id="PF13279">
    <property type="entry name" value="4HBT_2"/>
    <property type="match status" value="1"/>
</dbReference>
<dbReference type="GO" id="GO:0047617">
    <property type="term" value="F:fatty acyl-CoA hydrolase activity"/>
    <property type="evidence" value="ECO:0007669"/>
    <property type="project" value="TreeGrafter"/>
</dbReference>
<keyword evidence="2" id="KW-1185">Reference proteome</keyword>
<dbReference type="SUPFAM" id="SSF54637">
    <property type="entry name" value="Thioesterase/thiol ester dehydrase-isomerase"/>
    <property type="match status" value="1"/>
</dbReference>
<evidence type="ECO:0000313" key="2">
    <source>
        <dbReference type="Proteomes" id="UP000199202"/>
    </source>
</evidence>
<keyword evidence="1" id="KW-0378">Hydrolase</keyword>
<dbReference type="EMBL" id="FNDJ01000004">
    <property type="protein sequence ID" value="SDI20371.1"/>
    <property type="molecule type" value="Genomic_DNA"/>
</dbReference>
<proteinExistence type="predicted"/>
<dbReference type="InterPro" id="IPR050563">
    <property type="entry name" value="4-hydroxybenzoyl-CoA_TE"/>
</dbReference>